<feature type="region of interest" description="Disordered" evidence="1">
    <location>
        <begin position="1"/>
        <end position="314"/>
    </location>
</feature>
<feature type="compositionally biased region" description="Polar residues" evidence="1">
    <location>
        <begin position="228"/>
        <end position="241"/>
    </location>
</feature>
<feature type="compositionally biased region" description="Low complexity" evidence="1">
    <location>
        <begin position="210"/>
        <end position="227"/>
    </location>
</feature>
<comment type="caution">
    <text evidence="3">The sequence shown here is derived from an EMBL/GenBank/DDBJ whole genome shotgun (WGS) entry which is preliminary data.</text>
</comment>
<name>A0A8J2RD97_9CRUS</name>
<proteinExistence type="predicted"/>
<feature type="compositionally biased region" description="Polar residues" evidence="1">
    <location>
        <begin position="38"/>
        <end position="51"/>
    </location>
</feature>
<feature type="compositionally biased region" description="Basic and acidic residues" evidence="1">
    <location>
        <begin position="132"/>
        <end position="149"/>
    </location>
</feature>
<dbReference type="InterPro" id="IPR026811">
    <property type="entry name" value="CIZ1"/>
</dbReference>
<feature type="compositionally biased region" description="Basic and acidic residues" evidence="1">
    <location>
        <begin position="545"/>
        <end position="560"/>
    </location>
</feature>
<sequence>MDRHRGSGYRNPSSSNYSSSDYSGRNFDSNQHHRRGQGDNQGWSNERNSYPASKEYEKYSSSERGSKRRYEQSDHKKSYGHHSHNQEPQRKYHRSDGNHSFEGRSNHLHHRPQYEQSSSSNRGRNYSYENRPSSHDHDSNSRRFNESRRYQQRGASSSGGLRGNGGFISSRGRGRGRGANRNHGAGSQHSKNKNYQSEKNEDSSSPNRLSIAEESASASDPPSVSPSRQPTENNVDATSENVAAVHSESDKSTREDNDHGQERDIKTTIKQEPDATPDESVKTDDEQQSRTEETGKKSETERSPKRKGTSKEFPEHFIRLQCPHCNQRSITFREYIVHLSSPRHAKSLEKISLQHRMSLAKLRTRQRKEQLQIEAQTSRSSHRAQMNFCAICKLCHSESRPNHETTELHKIIKNFLMPYCPICRVNFKSRMLYEKHVATLTHIKNKVNMEKSYERRREEERKHDRNGFEKDELVLDLENFMTLDAVGSVDGDADNGMSLEENAVGQECVKKVEAFFCDVCQRYLSRVEPLEKVLEFHCRTRSHHHAYEERKNGHKELEDRAENEDGTYKLKRSESQELLLVEAEKDIGELCDLIGDDDQTPEDEYGGQVAGEENRNAEELDEKNQEHSEITTNDEDDDKDDISTN</sequence>
<feature type="compositionally biased region" description="Low complexity" evidence="1">
    <location>
        <begin position="117"/>
        <end position="131"/>
    </location>
</feature>
<feature type="compositionally biased region" description="Basic and acidic residues" evidence="1">
    <location>
        <begin position="54"/>
        <end position="77"/>
    </location>
</feature>
<dbReference type="EMBL" id="CAKKLH010000018">
    <property type="protein sequence ID" value="CAH0099406.1"/>
    <property type="molecule type" value="Genomic_DNA"/>
</dbReference>
<evidence type="ECO:0000256" key="1">
    <source>
        <dbReference type="SAM" id="MobiDB-lite"/>
    </source>
</evidence>
<dbReference type="PANTHER" id="PTHR15491:SF18">
    <property type="entry name" value="CIZ1 ZINC FINGER PROTEIN, ISOFORM A"/>
    <property type="match status" value="1"/>
</dbReference>
<dbReference type="Proteomes" id="UP000789390">
    <property type="component" value="Unassembled WGS sequence"/>
</dbReference>
<feature type="compositionally biased region" description="Low complexity" evidence="1">
    <location>
        <begin position="8"/>
        <end position="26"/>
    </location>
</feature>
<feature type="compositionally biased region" description="Acidic residues" evidence="1">
    <location>
        <begin position="594"/>
        <end position="605"/>
    </location>
</feature>
<feature type="compositionally biased region" description="Basic and acidic residues" evidence="1">
    <location>
        <begin position="84"/>
        <end position="105"/>
    </location>
</feature>
<dbReference type="OrthoDB" id="6354489at2759"/>
<evidence type="ECO:0000259" key="2">
    <source>
        <dbReference type="SMART" id="SM00355"/>
    </source>
</evidence>
<dbReference type="PANTHER" id="PTHR15491">
    <property type="match status" value="1"/>
</dbReference>
<dbReference type="AlphaFoldDB" id="A0A8J2RD97"/>
<dbReference type="InterPro" id="IPR013087">
    <property type="entry name" value="Znf_C2H2_type"/>
</dbReference>
<keyword evidence="4" id="KW-1185">Reference proteome</keyword>
<evidence type="ECO:0000313" key="4">
    <source>
        <dbReference type="Proteomes" id="UP000789390"/>
    </source>
</evidence>
<evidence type="ECO:0000313" key="3">
    <source>
        <dbReference type="EMBL" id="CAH0099406.1"/>
    </source>
</evidence>
<feature type="compositionally biased region" description="Acidic residues" evidence="1">
    <location>
        <begin position="632"/>
        <end position="645"/>
    </location>
</feature>
<accession>A0A8J2RD97</accession>
<organism evidence="3 4">
    <name type="scientific">Daphnia galeata</name>
    <dbReference type="NCBI Taxonomy" id="27404"/>
    <lineage>
        <taxon>Eukaryota</taxon>
        <taxon>Metazoa</taxon>
        <taxon>Ecdysozoa</taxon>
        <taxon>Arthropoda</taxon>
        <taxon>Crustacea</taxon>
        <taxon>Branchiopoda</taxon>
        <taxon>Diplostraca</taxon>
        <taxon>Cladocera</taxon>
        <taxon>Anomopoda</taxon>
        <taxon>Daphniidae</taxon>
        <taxon>Daphnia</taxon>
    </lineage>
</organism>
<dbReference type="SMART" id="SM00355">
    <property type="entry name" value="ZnF_C2H2"/>
    <property type="match status" value="2"/>
</dbReference>
<feature type="domain" description="C2H2-type" evidence="2">
    <location>
        <begin position="418"/>
        <end position="442"/>
    </location>
</feature>
<feature type="compositionally biased region" description="Basic and acidic residues" evidence="1">
    <location>
        <begin position="612"/>
        <end position="629"/>
    </location>
</feature>
<gene>
    <name evidence="3" type="ORF">DGAL_LOCUS1540</name>
</gene>
<feature type="compositionally biased region" description="Basic and acidic residues" evidence="1">
    <location>
        <begin position="247"/>
        <end position="314"/>
    </location>
</feature>
<feature type="region of interest" description="Disordered" evidence="1">
    <location>
        <begin position="593"/>
        <end position="645"/>
    </location>
</feature>
<protein>
    <recommendedName>
        <fullName evidence="2">C2H2-type domain-containing protein</fullName>
    </recommendedName>
</protein>
<reference evidence="3" key="1">
    <citation type="submission" date="2021-11" db="EMBL/GenBank/DDBJ databases">
        <authorList>
            <person name="Schell T."/>
        </authorList>
    </citation>
    <scope>NUCLEOTIDE SEQUENCE</scope>
    <source>
        <strain evidence="3">M5</strain>
    </source>
</reference>
<feature type="domain" description="C2H2-type" evidence="2">
    <location>
        <begin position="320"/>
        <end position="344"/>
    </location>
</feature>
<feature type="region of interest" description="Disordered" evidence="1">
    <location>
        <begin position="544"/>
        <end position="569"/>
    </location>
</feature>